<evidence type="ECO:0000313" key="2">
    <source>
        <dbReference type="Proteomes" id="UP000017980"/>
    </source>
</evidence>
<name>R5X493_9FIRM</name>
<evidence type="ECO:0000313" key="1">
    <source>
        <dbReference type="EMBL" id="CDA10488.1"/>
    </source>
</evidence>
<gene>
    <name evidence="1" type="ORF">BN488_01527</name>
</gene>
<organism evidence="1 2">
    <name type="scientific">Intestinibacter bartlettii CAG:1329</name>
    <dbReference type="NCBI Taxonomy" id="1263063"/>
    <lineage>
        <taxon>Bacteria</taxon>
        <taxon>Bacillati</taxon>
        <taxon>Bacillota</taxon>
        <taxon>Clostridia</taxon>
        <taxon>Peptostreptococcales</taxon>
        <taxon>Peptostreptococcaceae</taxon>
        <taxon>Intestinibacter</taxon>
    </lineage>
</organism>
<accession>R5X493</accession>
<dbReference type="AlphaFoldDB" id="R5X493"/>
<proteinExistence type="predicted"/>
<sequence>MGDNWVVLKRIVDGKKLEDISFYKELPSDMEVLSRYISNPPFNGRVTTTINNNTVTQIVTTNN</sequence>
<protein>
    <submittedName>
        <fullName evidence="1">Uncharacterized protein</fullName>
    </submittedName>
</protein>
<reference evidence="1" key="1">
    <citation type="submission" date="2012-11" db="EMBL/GenBank/DDBJ databases">
        <title>Dependencies among metagenomic species, viruses, plasmids and units of genetic variation.</title>
        <authorList>
            <person name="Nielsen H.B."/>
            <person name="Almeida M."/>
            <person name="Juncker A.S."/>
            <person name="Rasmussen S."/>
            <person name="Li J."/>
            <person name="Sunagawa S."/>
            <person name="Plichta D."/>
            <person name="Gautier L."/>
            <person name="Le Chatelier E."/>
            <person name="Peletier E."/>
            <person name="Bonde I."/>
            <person name="Nielsen T."/>
            <person name="Manichanh C."/>
            <person name="Arumugam M."/>
            <person name="Batto J."/>
            <person name="Santos M.B.Q.D."/>
            <person name="Blom N."/>
            <person name="Borruel N."/>
            <person name="Burgdorf K.S."/>
            <person name="Boumezbeur F."/>
            <person name="Casellas F."/>
            <person name="Dore J."/>
            <person name="Guarner F."/>
            <person name="Hansen T."/>
            <person name="Hildebrand F."/>
            <person name="Kaas R.S."/>
            <person name="Kennedy S."/>
            <person name="Kristiansen K."/>
            <person name="Kultima J.R."/>
            <person name="Leonard P."/>
            <person name="Levenez F."/>
            <person name="Lund O."/>
            <person name="Moumen B."/>
            <person name="Le Paslier D."/>
            <person name="Pons N."/>
            <person name="Pedersen O."/>
            <person name="Prifti E."/>
            <person name="Qin J."/>
            <person name="Raes J."/>
            <person name="Tap J."/>
            <person name="Tims S."/>
            <person name="Ussery D.W."/>
            <person name="Yamada T."/>
            <person name="MetaHit consortium"/>
            <person name="Renault P."/>
            <person name="Sicheritz-Ponten T."/>
            <person name="Bork P."/>
            <person name="Wang J."/>
            <person name="Brunak S."/>
            <person name="Ehrlich S.D."/>
        </authorList>
    </citation>
    <scope>NUCLEOTIDE SEQUENCE [LARGE SCALE GENOMIC DNA]</scope>
</reference>
<dbReference type="RefSeq" id="WP_022071778.1">
    <property type="nucleotide sequence ID" value="NZ_HF999327.1"/>
</dbReference>
<comment type="caution">
    <text evidence="1">The sequence shown here is derived from an EMBL/GenBank/DDBJ whole genome shotgun (WGS) entry which is preliminary data.</text>
</comment>
<dbReference type="Proteomes" id="UP000017980">
    <property type="component" value="Unassembled WGS sequence"/>
</dbReference>
<dbReference type="EMBL" id="CBBD010000040">
    <property type="protein sequence ID" value="CDA10488.1"/>
    <property type="molecule type" value="Genomic_DNA"/>
</dbReference>